<name>A0A8S5MEY4_9CAUD</name>
<protein>
    <submittedName>
        <fullName evidence="1">Uncharacterized protein</fullName>
    </submittedName>
</protein>
<evidence type="ECO:0000313" key="1">
    <source>
        <dbReference type="EMBL" id="DAD80770.1"/>
    </source>
</evidence>
<proteinExistence type="predicted"/>
<accession>A0A8S5MEY4</accession>
<dbReference type="EMBL" id="BK014887">
    <property type="protein sequence ID" value="DAD80770.1"/>
    <property type="molecule type" value="Genomic_DNA"/>
</dbReference>
<organism evidence="1">
    <name type="scientific">Siphoviridae sp. ctet217</name>
    <dbReference type="NCBI Taxonomy" id="2826409"/>
    <lineage>
        <taxon>Viruses</taxon>
        <taxon>Duplodnaviria</taxon>
        <taxon>Heunggongvirae</taxon>
        <taxon>Uroviricota</taxon>
        <taxon>Caudoviricetes</taxon>
    </lineage>
</organism>
<reference evidence="1" key="1">
    <citation type="journal article" date="2021" name="Proc. Natl. Acad. Sci. U.S.A.">
        <title>A Catalog of Tens of Thousands of Viruses from Human Metagenomes Reveals Hidden Associations with Chronic Diseases.</title>
        <authorList>
            <person name="Tisza M.J."/>
            <person name="Buck C.B."/>
        </authorList>
    </citation>
    <scope>NUCLEOTIDE SEQUENCE</scope>
    <source>
        <strain evidence="1">Ctet217</strain>
    </source>
</reference>
<sequence>MISISLGVYLPLPRAISSTSLFPIDIIVLF</sequence>